<accession>M2RQQ1</accession>
<feature type="region of interest" description="Disordered" evidence="1">
    <location>
        <begin position="97"/>
        <end position="119"/>
    </location>
</feature>
<reference evidence="2 3" key="1">
    <citation type="journal article" date="2012" name="Proc. Natl. Acad. Sci. U.S.A.">
        <title>Comparative genomics of Ceriporiopsis subvermispora and Phanerochaete chrysosporium provide insight into selective ligninolysis.</title>
        <authorList>
            <person name="Fernandez-Fueyo E."/>
            <person name="Ruiz-Duenas F.J."/>
            <person name="Ferreira P."/>
            <person name="Floudas D."/>
            <person name="Hibbett D.S."/>
            <person name="Canessa P."/>
            <person name="Larrondo L.F."/>
            <person name="James T.Y."/>
            <person name="Seelenfreund D."/>
            <person name="Lobos S."/>
            <person name="Polanco R."/>
            <person name="Tello M."/>
            <person name="Honda Y."/>
            <person name="Watanabe T."/>
            <person name="Watanabe T."/>
            <person name="Ryu J.S."/>
            <person name="Kubicek C.P."/>
            <person name="Schmoll M."/>
            <person name="Gaskell J."/>
            <person name="Hammel K.E."/>
            <person name="St John F.J."/>
            <person name="Vanden Wymelenberg A."/>
            <person name="Sabat G."/>
            <person name="Splinter BonDurant S."/>
            <person name="Syed K."/>
            <person name="Yadav J.S."/>
            <person name="Doddapaneni H."/>
            <person name="Subramanian V."/>
            <person name="Lavin J.L."/>
            <person name="Oguiza J.A."/>
            <person name="Perez G."/>
            <person name="Pisabarro A.G."/>
            <person name="Ramirez L."/>
            <person name="Santoyo F."/>
            <person name="Master E."/>
            <person name="Coutinho P.M."/>
            <person name="Henrissat B."/>
            <person name="Lombard V."/>
            <person name="Magnuson J.K."/>
            <person name="Kuees U."/>
            <person name="Hori C."/>
            <person name="Igarashi K."/>
            <person name="Samejima M."/>
            <person name="Held B.W."/>
            <person name="Barry K.W."/>
            <person name="LaButti K.M."/>
            <person name="Lapidus A."/>
            <person name="Lindquist E.A."/>
            <person name="Lucas S.M."/>
            <person name="Riley R."/>
            <person name="Salamov A.A."/>
            <person name="Hoffmeister D."/>
            <person name="Schwenk D."/>
            <person name="Hadar Y."/>
            <person name="Yarden O."/>
            <person name="de Vries R.P."/>
            <person name="Wiebenga A."/>
            <person name="Stenlid J."/>
            <person name="Eastwood D."/>
            <person name="Grigoriev I.V."/>
            <person name="Berka R.M."/>
            <person name="Blanchette R.A."/>
            <person name="Kersten P."/>
            <person name="Martinez A.T."/>
            <person name="Vicuna R."/>
            <person name="Cullen D."/>
        </authorList>
    </citation>
    <scope>NUCLEOTIDE SEQUENCE [LARGE SCALE GENOMIC DNA]</scope>
    <source>
        <strain evidence="2 3">B</strain>
    </source>
</reference>
<feature type="region of interest" description="Disordered" evidence="1">
    <location>
        <begin position="43"/>
        <end position="71"/>
    </location>
</feature>
<evidence type="ECO:0000256" key="1">
    <source>
        <dbReference type="SAM" id="MobiDB-lite"/>
    </source>
</evidence>
<name>M2RQQ1_CERS8</name>
<dbReference type="HOGENOM" id="CLU_1481799_0_0_1"/>
<sequence>MSIHPSRWPAAEYEHRIELVPDRTYKRRDMYDHAWAYIARAGRRPSTSTGSKHPQLKSSWTGGDDTARPTTRHVNIPVVYISGEARQLVTRERQGADCGKCGKQSSGPVPMIDREQETRTGGTEAVGQALISECCMSLSGCAPREATQRSGQMREEAASQEAESTGERPERTLLKSPAPHRW</sequence>
<proteinExistence type="predicted"/>
<protein>
    <submittedName>
        <fullName evidence="2">Uncharacterized protein</fullName>
    </submittedName>
</protein>
<dbReference type="AlphaFoldDB" id="M2RQQ1"/>
<evidence type="ECO:0000313" key="3">
    <source>
        <dbReference type="Proteomes" id="UP000016930"/>
    </source>
</evidence>
<gene>
    <name evidence="2" type="ORF">CERSUDRAFT_69827</name>
</gene>
<keyword evidence="3" id="KW-1185">Reference proteome</keyword>
<dbReference type="Proteomes" id="UP000016930">
    <property type="component" value="Unassembled WGS sequence"/>
</dbReference>
<feature type="compositionally biased region" description="Polar residues" evidence="1">
    <location>
        <begin position="45"/>
        <end position="61"/>
    </location>
</feature>
<evidence type="ECO:0000313" key="2">
    <source>
        <dbReference type="EMBL" id="EMD41221.1"/>
    </source>
</evidence>
<dbReference type="EMBL" id="KB445791">
    <property type="protein sequence ID" value="EMD41221.1"/>
    <property type="molecule type" value="Genomic_DNA"/>
</dbReference>
<organism evidence="2 3">
    <name type="scientific">Ceriporiopsis subvermispora (strain B)</name>
    <name type="common">White-rot fungus</name>
    <name type="synonym">Gelatoporia subvermispora</name>
    <dbReference type="NCBI Taxonomy" id="914234"/>
    <lineage>
        <taxon>Eukaryota</taxon>
        <taxon>Fungi</taxon>
        <taxon>Dikarya</taxon>
        <taxon>Basidiomycota</taxon>
        <taxon>Agaricomycotina</taxon>
        <taxon>Agaricomycetes</taxon>
        <taxon>Polyporales</taxon>
        <taxon>Gelatoporiaceae</taxon>
        <taxon>Gelatoporia</taxon>
    </lineage>
</organism>
<feature type="region of interest" description="Disordered" evidence="1">
    <location>
        <begin position="143"/>
        <end position="182"/>
    </location>
</feature>